<dbReference type="RefSeq" id="XP_646845.1">
    <property type="nucleotide sequence ID" value="XM_641753.1"/>
</dbReference>
<dbReference type="InterPro" id="IPR043519">
    <property type="entry name" value="NT_sf"/>
</dbReference>
<dbReference type="HOGENOM" id="CLU_174371_0_0_1"/>
<reference evidence="2 3" key="1">
    <citation type="journal article" date="2005" name="Nature">
        <title>The genome of the social amoeba Dictyostelium discoideum.</title>
        <authorList>
            <consortium name="The Dictyostelium discoideum Sequencing Consortium"/>
            <person name="Eichinger L."/>
            <person name="Pachebat J.A."/>
            <person name="Glockner G."/>
            <person name="Rajandream M.A."/>
            <person name="Sucgang R."/>
            <person name="Berriman M."/>
            <person name="Song J."/>
            <person name="Olsen R."/>
            <person name="Szafranski K."/>
            <person name="Xu Q."/>
            <person name="Tunggal B."/>
            <person name="Kummerfeld S."/>
            <person name="Madera M."/>
            <person name="Konfortov B.A."/>
            <person name="Rivero F."/>
            <person name="Bankier A.T."/>
            <person name="Lehmann R."/>
            <person name="Hamlin N."/>
            <person name="Davies R."/>
            <person name="Gaudet P."/>
            <person name="Fey P."/>
            <person name="Pilcher K."/>
            <person name="Chen G."/>
            <person name="Saunders D."/>
            <person name="Sodergren E."/>
            <person name="Davis P."/>
            <person name="Kerhornou A."/>
            <person name="Nie X."/>
            <person name="Hall N."/>
            <person name="Anjard C."/>
            <person name="Hemphill L."/>
            <person name="Bason N."/>
            <person name="Farbrother P."/>
            <person name="Desany B."/>
            <person name="Just E."/>
            <person name="Morio T."/>
            <person name="Rost R."/>
            <person name="Churcher C."/>
            <person name="Cooper J."/>
            <person name="Haydock S."/>
            <person name="van Driessche N."/>
            <person name="Cronin A."/>
            <person name="Goodhead I."/>
            <person name="Muzny D."/>
            <person name="Mourier T."/>
            <person name="Pain A."/>
            <person name="Lu M."/>
            <person name="Harper D."/>
            <person name="Lindsay R."/>
            <person name="Hauser H."/>
            <person name="James K."/>
            <person name="Quiles M."/>
            <person name="Madan Babu M."/>
            <person name="Saito T."/>
            <person name="Buchrieser C."/>
            <person name="Wardroper A."/>
            <person name="Felder M."/>
            <person name="Thangavelu M."/>
            <person name="Johnson D."/>
            <person name="Knights A."/>
            <person name="Loulseged H."/>
            <person name="Mungall K."/>
            <person name="Oliver K."/>
            <person name="Price C."/>
            <person name="Quail M.A."/>
            <person name="Urushihara H."/>
            <person name="Hernandez J."/>
            <person name="Rabbinowitsch E."/>
            <person name="Steffen D."/>
            <person name="Sanders M."/>
            <person name="Ma J."/>
            <person name="Kohara Y."/>
            <person name="Sharp S."/>
            <person name="Simmonds M."/>
            <person name="Spiegler S."/>
            <person name="Tivey A."/>
            <person name="Sugano S."/>
            <person name="White B."/>
            <person name="Walker D."/>
            <person name="Woodward J."/>
            <person name="Winckler T."/>
            <person name="Tanaka Y."/>
            <person name="Shaulsky G."/>
            <person name="Schleicher M."/>
            <person name="Weinstock G."/>
            <person name="Rosenthal A."/>
            <person name="Cox E.C."/>
            <person name="Chisholm R.L."/>
            <person name="Gibbs R."/>
            <person name="Loomis W.F."/>
            <person name="Platzer M."/>
            <person name="Kay R.R."/>
            <person name="Williams J."/>
            <person name="Dear P.H."/>
            <person name="Noegel A.A."/>
            <person name="Barrell B."/>
            <person name="Kuspa A."/>
        </authorList>
    </citation>
    <scope>NUCLEOTIDE SEQUENCE [LARGE SCALE GENOMIC DNA]</scope>
    <source>
        <strain evidence="2 3">AX4</strain>
    </source>
</reference>
<dbReference type="Pfam" id="PF22600">
    <property type="entry name" value="MTPAP-like_central"/>
    <property type="match status" value="1"/>
</dbReference>
<accession>Q55F25</accession>
<dbReference type="PANTHER" id="PTHR12271:SF40">
    <property type="entry name" value="POLY(A) RNA POLYMERASE GLD2"/>
    <property type="match status" value="1"/>
</dbReference>
<evidence type="ECO:0000313" key="2">
    <source>
        <dbReference type="EMBL" id="EAL73052.1"/>
    </source>
</evidence>
<dbReference type="AlphaFoldDB" id="Q55F25"/>
<evidence type="ECO:0000313" key="3">
    <source>
        <dbReference type="Proteomes" id="UP000002195"/>
    </source>
</evidence>
<dbReference type="PRO" id="PR:Q55F25"/>
<proteinExistence type="predicted"/>
<dbReference type="SUPFAM" id="SSF81631">
    <property type="entry name" value="PAP/OAS1 substrate-binding domain"/>
    <property type="match status" value="1"/>
</dbReference>
<comment type="caution">
    <text evidence="2">The sequence shown here is derived from an EMBL/GenBank/DDBJ whole genome shotgun (WGS) entry which is preliminary data.</text>
</comment>
<dbReference type="Gene3D" id="1.10.1410.10">
    <property type="match status" value="1"/>
</dbReference>
<dbReference type="PaxDb" id="44689-DDB0202280"/>
<keyword evidence="3" id="KW-1185">Reference proteome</keyword>
<dbReference type="Proteomes" id="UP000002195">
    <property type="component" value="Unassembled WGS sequence"/>
</dbReference>
<dbReference type="InterPro" id="IPR054708">
    <property type="entry name" value="MTPAP-like_central"/>
</dbReference>
<dbReference type="EMBL" id="AAFI02000004">
    <property type="protein sequence ID" value="EAL73052.1"/>
    <property type="molecule type" value="Genomic_DNA"/>
</dbReference>
<dbReference type="InParanoid" id="Q55F25"/>
<name>Q55F25_DICDI</name>
<dbReference type="SMR" id="Q55F25"/>
<feature type="domain" description="Poly(A) RNA polymerase mitochondrial-like central palm" evidence="1">
    <location>
        <begin position="2"/>
        <end position="39"/>
    </location>
</feature>
<organism evidence="2 3">
    <name type="scientific">Dictyostelium discoideum</name>
    <name type="common">Social amoeba</name>
    <dbReference type="NCBI Taxonomy" id="44689"/>
    <lineage>
        <taxon>Eukaryota</taxon>
        <taxon>Amoebozoa</taxon>
        <taxon>Evosea</taxon>
        <taxon>Eumycetozoa</taxon>
        <taxon>Dictyostelia</taxon>
        <taxon>Dictyosteliales</taxon>
        <taxon>Dictyosteliaceae</taxon>
        <taxon>Dictyostelium</taxon>
    </lineage>
</organism>
<evidence type="ECO:0000259" key="1">
    <source>
        <dbReference type="Pfam" id="PF22600"/>
    </source>
</evidence>
<gene>
    <name evidence="2" type="ORF">DDB_G0268926</name>
</gene>
<dbReference type="OMA" id="KSEWIVD"/>
<protein>
    <recommendedName>
        <fullName evidence="1">Poly(A) RNA polymerase mitochondrial-like central palm domain-containing protein</fullName>
    </recommendedName>
</protein>
<dbReference type="VEuPathDB" id="AmoebaDB:DDB_G0268926"/>
<dbReference type="PANTHER" id="PTHR12271">
    <property type="entry name" value="POLY A POLYMERASE CID PAP -RELATED"/>
    <property type="match status" value="1"/>
</dbReference>
<dbReference type="GeneID" id="8616528"/>
<dbReference type="KEGG" id="ddi:DDB_G0268926"/>
<dbReference type="SUPFAM" id="SSF81301">
    <property type="entry name" value="Nucleotidyltransferase"/>
    <property type="match status" value="1"/>
</dbReference>
<sequence>MDAKIPIIRFKEISSGIHFDMCFNSMISYHNSLLLGEYCSIDNRCIDLALLVKWWAISKDLNNAAEKTFSSFCLVNMVIHFLQSLNPPILPTFFFFKTNVPKLILTLFL</sequence>
<dbReference type="eggNOG" id="KOG2277">
    <property type="taxonomic scope" value="Eukaryota"/>
</dbReference>